<gene>
    <name evidence="1" type="ORF">S01H4_09852</name>
</gene>
<proteinExistence type="predicted"/>
<protein>
    <submittedName>
        <fullName evidence="1">Uncharacterized protein</fullName>
    </submittedName>
</protein>
<organism evidence="1">
    <name type="scientific">marine sediment metagenome</name>
    <dbReference type="NCBI Taxonomy" id="412755"/>
    <lineage>
        <taxon>unclassified sequences</taxon>
        <taxon>metagenomes</taxon>
        <taxon>ecological metagenomes</taxon>
    </lineage>
</organism>
<evidence type="ECO:0000313" key="1">
    <source>
        <dbReference type="EMBL" id="GAG59498.1"/>
    </source>
</evidence>
<dbReference type="AlphaFoldDB" id="X0ZGN5"/>
<dbReference type="EMBL" id="BART01003649">
    <property type="protein sequence ID" value="GAG59498.1"/>
    <property type="molecule type" value="Genomic_DNA"/>
</dbReference>
<sequence>MSMHDVWNNEELERDEYEFVPMDKIGTPTFFRVKDWCDIKDLSFRNSEGSLFSRDYLVTTKGLLPLSSIRLRRQLKPFADSGEKRELTIQKWCEGNDDRSTIYKVSLEKGVISTKSKPKPKIRTKSK</sequence>
<reference evidence="1" key="1">
    <citation type="journal article" date="2014" name="Front. Microbiol.">
        <title>High frequency of phylogenetically diverse reductive dehalogenase-homologous genes in deep subseafloor sedimentary metagenomes.</title>
        <authorList>
            <person name="Kawai M."/>
            <person name="Futagami T."/>
            <person name="Toyoda A."/>
            <person name="Takaki Y."/>
            <person name="Nishi S."/>
            <person name="Hori S."/>
            <person name="Arai W."/>
            <person name="Tsubouchi T."/>
            <person name="Morono Y."/>
            <person name="Uchiyama I."/>
            <person name="Ito T."/>
            <person name="Fujiyama A."/>
            <person name="Inagaki F."/>
            <person name="Takami H."/>
        </authorList>
    </citation>
    <scope>NUCLEOTIDE SEQUENCE</scope>
    <source>
        <strain evidence="1">Expedition CK06-06</strain>
    </source>
</reference>
<comment type="caution">
    <text evidence="1">The sequence shown here is derived from an EMBL/GenBank/DDBJ whole genome shotgun (WGS) entry which is preliminary data.</text>
</comment>
<accession>X0ZGN5</accession>
<name>X0ZGN5_9ZZZZ</name>